<reference evidence="9" key="2">
    <citation type="journal article" date="2021" name="PeerJ">
        <title>Extensive microbial diversity within the chicken gut microbiome revealed by metagenomics and culture.</title>
        <authorList>
            <person name="Gilroy R."/>
            <person name="Ravi A."/>
            <person name="Getino M."/>
            <person name="Pursley I."/>
            <person name="Horton D.L."/>
            <person name="Alikhan N.F."/>
            <person name="Baker D."/>
            <person name="Gharbi K."/>
            <person name="Hall N."/>
            <person name="Watson M."/>
            <person name="Adriaenssens E.M."/>
            <person name="Foster-Nyarko E."/>
            <person name="Jarju S."/>
            <person name="Secka A."/>
            <person name="Antonio M."/>
            <person name="Oren A."/>
            <person name="Chaudhuri R.R."/>
            <person name="La Ragione R."/>
            <person name="Hildebrand F."/>
            <person name="Pallen M.J."/>
        </authorList>
    </citation>
    <scope>NUCLEOTIDE SEQUENCE</scope>
    <source>
        <strain evidence="9">ChiSxjej2B14-6234</strain>
    </source>
</reference>
<evidence type="ECO:0000313" key="10">
    <source>
        <dbReference type="Proteomes" id="UP000886887"/>
    </source>
</evidence>
<dbReference type="PANTHER" id="PTHR34390">
    <property type="entry name" value="UPF0442 PROTEIN YJJB-RELATED"/>
    <property type="match status" value="1"/>
</dbReference>
<protein>
    <submittedName>
        <fullName evidence="9">Threonine/serine exporter family protein</fullName>
    </submittedName>
</protein>
<comment type="similarity">
    <text evidence="6">Belongs to the ThrE exporter (TC 2.A.79) family.</text>
</comment>
<dbReference type="InterPro" id="IPR010619">
    <property type="entry name" value="ThrE-like_N"/>
</dbReference>
<feature type="transmembrane region" description="Helical" evidence="7">
    <location>
        <begin position="188"/>
        <end position="205"/>
    </location>
</feature>
<evidence type="ECO:0000256" key="3">
    <source>
        <dbReference type="ARBA" id="ARBA00022692"/>
    </source>
</evidence>
<feature type="transmembrane region" description="Helical" evidence="7">
    <location>
        <begin position="161"/>
        <end position="182"/>
    </location>
</feature>
<comment type="subcellular location">
    <subcellularLocation>
        <location evidence="1">Cell membrane</location>
        <topology evidence="1">Multi-pass membrane protein</topology>
    </subcellularLocation>
</comment>
<dbReference type="Pfam" id="PF06738">
    <property type="entry name" value="ThrE"/>
    <property type="match status" value="1"/>
</dbReference>
<keyword evidence="3 7" id="KW-0812">Transmembrane</keyword>
<dbReference type="AlphaFoldDB" id="A0A9D0Z8T5"/>
<dbReference type="EMBL" id="DVFJ01000010">
    <property type="protein sequence ID" value="HIQ71342.1"/>
    <property type="molecule type" value="Genomic_DNA"/>
</dbReference>
<dbReference type="GO" id="GO:0005886">
    <property type="term" value="C:plasma membrane"/>
    <property type="evidence" value="ECO:0007669"/>
    <property type="project" value="UniProtKB-SubCell"/>
</dbReference>
<comment type="caution">
    <text evidence="9">The sequence shown here is derived from an EMBL/GenBank/DDBJ whole genome shotgun (WGS) entry which is preliminary data.</text>
</comment>
<sequence length="250" mass="25861">MSEEKTALRALCLAARIILENGGETYRVEETVMRMARGLGLSDAGVVAYPTSLFVTLGTRTVTLRVARRGTDLTRLSVANDISRHVATGCMDAAQAERALLALAESPGPRQALCVVAAGIGAAMFALMFRGGPAAALVALLSGALTQAAVPLIARLEMAQPVTNVLGGFLTALVAYGINFVFPYETPSAAIAGGIMPLLSGLLMTNAVRDTLYGDLVSGVSRAAEALLIAATVAIGVFAALKFWSFFGGL</sequence>
<accession>A0A9D0Z8T5</accession>
<keyword evidence="5 7" id="KW-0472">Membrane</keyword>
<evidence type="ECO:0000256" key="6">
    <source>
        <dbReference type="ARBA" id="ARBA00034125"/>
    </source>
</evidence>
<keyword evidence="4 7" id="KW-1133">Transmembrane helix</keyword>
<keyword evidence="2" id="KW-1003">Cell membrane</keyword>
<evidence type="ECO:0000256" key="1">
    <source>
        <dbReference type="ARBA" id="ARBA00004651"/>
    </source>
</evidence>
<evidence type="ECO:0000256" key="2">
    <source>
        <dbReference type="ARBA" id="ARBA00022475"/>
    </source>
</evidence>
<evidence type="ECO:0000313" key="9">
    <source>
        <dbReference type="EMBL" id="HIQ71342.1"/>
    </source>
</evidence>
<dbReference type="GO" id="GO:0015744">
    <property type="term" value="P:succinate transport"/>
    <property type="evidence" value="ECO:0007669"/>
    <property type="project" value="TreeGrafter"/>
</dbReference>
<proteinExistence type="inferred from homology"/>
<organism evidence="9 10">
    <name type="scientific">Candidatus Onthenecus intestinigallinarum</name>
    <dbReference type="NCBI Taxonomy" id="2840875"/>
    <lineage>
        <taxon>Bacteria</taxon>
        <taxon>Bacillati</taxon>
        <taxon>Bacillota</taxon>
        <taxon>Clostridia</taxon>
        <taxon>Eubacteriales</taxon>
        <taxon>Candidatus Onthenecus</taxon>
    </lineage>
</organism>
<dbReference type="Proteomes" id="UP000886887">
    <property type="component" value="Unassembled WGS sequence"/>
</dbReference>
<gene>
    <name evidence="9" type="ORF">IAB73_03915</name>
</gene>
<feature type="domain" description="Threonine/serine exporter-like N-terminal" evidence="8">
    <location>
        <begin position="12"/>
        <end position="243"/>
    </location>
</feature>
<dbReference type="GO" id="GO:0022857">
    <property type="term" value="F:transmembrane transporter activity"/>
    <property type="evidence" value="ECO:0007669"/>
    <property type="project" value="InterPro"/>
</dbReference>
<feature type="transmembrane region" description="Helical" evidence="7">
    <location>
        <begin position="112"/>
        <end position="129"/>
    </location>
</feature>
<evidence type="ECO:0000256" key="5">
    <source>
        <dbReference type="ARBA" id="ARBA00023136"/>
    </source>
</evidence>
<dbReference type="InterPro" id="IPR050539">
    <property type="entry name" value="ThrE_Dicarb/AminoAcid_Exp"/>
</dbReference>
<feature type="transmembrane region" description="Helical" evidence="7">
    <location>
        <begin position="226"/>
        <end position="247"/>
    </location>
</feature>
<feature type="transmembrane region" description="Helical" evidence="7">
    <location>
        <begin position="135"/>
        <end position="154"/>
    </location>
</feature>
<name>A0A9D0Z8T5_9FIRM</name>
<evidence type="ECO:0000259" key="8">
    <source>
        <dbReference type="Pfam" id="PF06738"/>
    </source>
</evidence>
<evidence type="ECO:0000256" key="7">
    <source>
        <dbReference type="SAM" id="Phobius"/>
    </source>
</evidence>
<reference evidence="9" key="1">
    <citation type="submission" date="2020-10" db="EMBL/GenBank/DDBJ databases">
        <authorList>
            <person name="Gilroy R."/>
        </authorList>
    </citation>
    <scope>NUCLEOTIDE SEQUENCE</scope>
    <source>
        <strain evidence="9">ChiSxjej2B14-6234</strain>
    </source>
</reference>
<evidence type="ECO:0000256" key="4">
    <source>
        <dbReference type="ARBA" id="ARBA00022989"/>
    </source>
</evidence>
<dbReference type="PANTHER" id="PTHR34390:SF2">
    <property type="entry name" value="SUCCINATE TRANSPORTER SUBUNIT YJJP-RELATED"/>
    <property type="match status" value="1"/>
</dbReference>